<protein>
    <recommendedName>
        <fullName evidence="1">DUF6457 domain-containing protein</fullName>
    </recommendedName>
</protein>
<dbReference type="STRING" id="310782.SAMN05216499_105110"/>
<proteinExistence type="predicted"/>
<name>A0A1M7C1J8_9ACTN</name>
<keyword evidence="3" id="KW-1185">Reference proteome</keyword>
<dbReference type="InterPro" id="IPR045598">
    <property type="entry name" value="DUF6457"/>
</dbReference>
<sequence>MSLGGLRGRIGDHGRVVDEWIAAAKAELGIDLDVDTGVLLDLARDAAHGVARPAAPLTTFLVGYAAAQAGGGPEAVREAARKAADLALRWTEESGG</sequence>
<dbReference type="EMBL" id="FRBI01000005">
    <property type="protein sequence ID" value="SHL61016.1"/>
    <property type="molecule type" value="Genomic_DNA"/>
</dbReference>
<organism evidence="2 3">
    <name type="scientific">Actinacidiphila paucisporea</name>
    <dbReference type="NCBI Taxonomy" id="310782"/>
    <lineage>
        <taxon>Bacteria</taxon>
        <taxon>Bacillati</taxon>
        <taxon>Actinomycetota</taxon>
        <taxon>Actinomycetes</taxon>
        <taxon>Kitasatosporales</taxon>
        <taxon>Streptomycetaceae</taxon>
        <taxon>Actinacidiphila</taxon>
    </lineage>
</organism>
<dbReference type="Pfam" id="PF20058">
    <property type="entry name" value="DUF6457"/>
    <property type="match status" value="1"/>
</dbReference>
<reference evidence="2 3" key="1">
    <citation type="submission" date="2016-11" db="EMBL/GenBank/DDBJ databases">
        <authorList>
            <person name="Jaros S."/>
            <person name="Januszkiewicz K."/>
            <person name="Wedrychowicz H."/>
        </authorList>
    </citation>
    <scope>NUCLEOTIDE SEQUENCE [LARGE SCALE GENOMIC DNA]</scope>
    <source>
        <strain evidence="2 3">CGMCC 4.2025</strain>
    </source>
</reference>
<gene>
    <name evidence="2" type="ORF">SAMN05216499_105110</name>
</gene>
<evidence type="ECO:0000313" key="2">
    <source>
        <dbReference type="EMBL" id="SHL61016.1"/>
    </source>
</evidence>
<feature type="domain" description="DUF6457" evidence="1">
    <location>
        <begin position="13"/>
        <end position="93"/>
    </location>
</feature>
<accession>A0A1M7C1J8</accession>
<evidence type="ECO:0000259" key="1">
    <source>
        <dbReference type="Pfam" id="PF20058"/>
    </source>
</evidence>
<dbReference type="Proteomes" id="UP000184111">
    <property type="component" value="Unassembled WGS sequence"/>
</dbReference>
<dbReference type="AlphaFoldDB" id="A0A1M7C1J8"/>
<evidence type="ECO:0000313" key="3">
    <source>
        <dbReference type="Proteomes" id="UP000184111"/>
    </source>
</evidence>